<sequence length="70" mass="7934">VSACIEQRVVLKFLVNKGVKPVDIYRRHHAQYGDETLSLSKTFERCKCFKNGRTVTIPAVVVPSPQQSFL</sequence>
<comment type="caution">
    <text evidence="1">The sequence shown here is derived from an EMBL/GenBank/DDBJ whole genome shotgun (WGS) entry which is preliminary data.</text>
</comment>
<protein>
    <submittedName>
        <fullName evidence="1">Uncharacterized protein</fullName>
    </submittedName>
</protein>
<feature type="non-terminal residue" evidence="1">
    <location>
        <position position="1"/>
    </location>
</feature>
<organism evidence="1 2">
    <name type="scientific">Staurois parvus</name>
    <dbReference type="NCBI Taxonomy" id="386267"/>
    <lineage>
        <taxon>Eukaryota</taxon>
        <taxon>Metazoa</taxon>
        <taxon>Chordata</taxon>
        <taxon>Craniata</taxon>
        <taxon>Vertebrata</taxon>
        <taxon>Euteleostomi</taxon>
        <taxon>Amphibia</taxon>
        <taxon>Batrachia</taxon>
        <taxon>Anura</taxon>
        <taxon>Neobatrachia</taxon>
        <taxon>Ranoidea</taxon>
        <taxon>Ranidae</taxon>
        <taxon>Staurois</taxon>
    </lineage>
</organism>
<name>A0ABN9EIB2_9NEOB</name>
<dbReference type="Proteomes" id="UP001162483">
    <property type="component" value="Unassembled WGS sequence"/>
</dbReference>
<evidence type="ECO:0000313" key="2">
    <source>
        <dbReference type="Proteomes" id="UP001162483"/>
    </source>
</evidence>
<proteinExistence type="predicted"/>
<gene>
    <name evidence="1" type="ORF">SPARVUS_LOCUS9864131</name>
</gene>
<reference evidence="1" key="1">
    <citation type="submission" date="2023-05" db="EMBL/GenBank/DDBJ databases">
        <authorList>
            <person name="Stuckert A."/>
        </authorList>
    </citation>
    <scope>NUCLEOTIDE SEQUENCE</scope>
</reference>
<evidence type="ECO:0000313" key="1">
    <source>
        <dbReference type="EMBL" id="CAI9583712.1"/>
    </source>
</evidence>
<accession>A0ABN9EIB2</accession>
<dbReference type="EMBL" id="CATNWA010015472">
    <property type="protein sequence ID" value="CAI9583712.1"/>
    <property type="molecule type" value="Genomic_DNA"/>
</dbReference>
<keyword evidence="2" id="KW-1185">Reference proteome</keyword>